<evidence type="ECO:0000259" key="11">
    <source>
        <dbReference type="PROSITE" id="PS50928"/>
    </source>
</evidence>
<evidence type="ECO:0000313" key="13">
    <source>
        <dbReference type="Proteomes" id="UP001165679"/>
    </source>
</evidence>
<keyword evidence="10" id="KW-0997">Cell inner membrane</keyword>
<keyword evidence="8 9" id="KW-0472">Membrane</keyword>
<dbReference type="Pfam" id="PF00528">
    <property type="entry name" value="BPD_transp_1"/>
    <property type="match status" value="1"/>
</dbReference>
<organism evidence="12 13">
    <name type="scientific">Limobrevibacterium gyesilva</name>
    <dbReference type="NCBI Taxonomy" id="2991712"/>
    <lineage>
        <taxon>Bacteria</taxon>
        <taxon>Pseudomonadati</taxon>
        <taxon>Pseudomonadota</taxon>
        <taxon>Alphaproteobacteria</taxon>
        <taxon>Acetobacterales</taxon>
        <taxon>Acetobacteraceae</taxon>
        <taxon>Limobrevibacterium</taxon>
    </lineage>
</organism>
<dbReference type="EMBL" id="JAPDNT010000016">
    <property type="protein sequence ID" value="MCW3476145.1"/>
    <property type="molecule type" value="Genomic_DNA"/>
</dbReference>
<comment type="subunit">
    <text evidence="2 10">The complex is composed of two ATP-binding proteins (UgpC), two transmembrane proteins (UgpA and UgpE) and a solute-binding protein (UgpB).</text>
</comment>
<feature type="transmembrane region" description="Helical" evidence="9">
    <location>
        <begin position="12"/>
        <end position="34"/>
    </location>
</feature>
<feature type="transmembrane region" description="Helical" evidence="9">
    <location>
        <begin position="200"/>
        <end position="225"/>
    </location>
</feature>
<gene>
    <name evidence="10" type="primary">ugpE</name>
    <name evidence="12" type="ORF">OL599_16320</name>
</gene>
<dbReference type="GO" id="GO:0055085">
    <property type="term" value="P:transmembrane transport"/>
    <property type="evidence" value="ECO:0007669"/>
    <property type="project" value="InterPro"/>
</dbReference>
<keyword evidence="7 9" id="KW-1133">Transmembrane helix</keyword>
<feature type="transmembrane region" description="Helical" evidence="9">
    <location>
        <begin position="120"/>
        <end position="144"/>
    </location>
</feature>
<evidence type="ECO:0000256" key="4">
    <source>
        <dbReference type="ARBA" id="ARBA00022448"/>
    </source>
</evidence>
<sequence length="294" mass="32421">MRQSRLTRTMLHLANVLVILFFLLPLIAALIGALQSERSLQAETRSLLPPEWTLDNFRVILSGGTQKGAIFEQATYLPDNVKKIYYALANSAMITIAVTVLTTAFAALSAYTVVRLNLRWVIWLMSVNVFARFVPIIVLMIPLYVTFRQMGLLNSIWGVIIALTGFLLPYGILILAPYFATIPRELDDAARIDGCSRFSAFLRVTLPLSTPALASYGAIVFIISWNDLLIPLILNNRAEFMTLPVVIASLVGDVHVFFNLLMAICLIALTPSVVLVLLLRKFVVQGLAVGGVKG</sequence>
<reference evidence="12" key="2">
    <citation type="submission" date="2022-10" db="EMBL/GenBank/DDBJ databases">
        <authorList>
            <person name="Trinh H.N."/>
        </authorList>
    </citation>
    <scope>NUCLEOTIDE SEQUENCE</scope>
    <source>
        <strain evidence="12">RN2-1</strain>
    </source>
</reference>
<keyword evidence="4 9" id="KW-0813">Transport</keyword>
<evidence type="ECO:0000256" key="3">
    <source>
        <dbReference type="ARBA" id="ARBA00020515"/>
    </source>
</evidence>
<feature type="transmembrane region" description="Helical" evidence="9">
    <location>
        <begin position="156"/>
        <end position="179"/>
    </location>
</feature>
<evidence type="ECO:0000256" key="2">
    <source>
        <dbReference type="ARBA" id="ARBA00011557"/>
    </source>
</evidence>
<evidence type="ECO:0000256" key="7">
    <source>
        <dbReference type="ARBA" id="ARBA00022989"/>
    </source>
</evidence>
<evidence type="ECO:0000256" key="10">
    <source>
        <dbReference type="RuleBase" id="RU363056"/>
    </source>
</evidence>
<comment type="caution">
    <text evidence="12">The sequence shown here is derived from an EMBL/GenBank/DDBJ whole genome shotgun (WGS) entry which is preliminary data.</text>
</comment>
<dbReference type="SUPFAM" id="SSF161098">
    <property type="entry name" value="MetI-like"/>
    <property type="match status" value="1"/>
</dbReference>
<evidence type="ECO:0000256" key="8">
    <source>
        <dbReference type="ARBA" id="ARBA00023136"/>
    </source>
</evidence>
<feature type="transmembrane region" description="Helical" evidence="9">
    <location>
        <begin position="84"/>
        <end position="108"/>
    </location>
</feature>
<keyword evidence="5 10" id="KW-1003">Cell membrane</keyword>
<comment type="similarity">
    <text evidence="9">Belongs to the binding-protein-dependent transport system permease family.</text>
</comment>
<evidence type="ECO:0000256" key="6">
    <source>
        <dbReference type="ARBA" id="ARBA00022692"/>
    </source>
</evidence>
<dbReference type="InterPro" id="IPR035906">
    <property type="entry name" value="MetI-like_sf"/>
</dbReference>
<dbReference type="PROSITE" id="PS50928">
    <property type="entry name" value="ABC_TM1"/>
    <property type="match status" value="1"/>
</dbReference>
<keyword evidence="6 9" id="KW-0812">Transmembrane</keyword>
<evidence type="ECO:0000256" key="1">
    <source>
        <dbReference type="ARBA" id="ARBA00004651"/>
    </source>
</evidence>
<feature type="domain" description="ABC transmembrane type-1" evidence="11">
    <location>
        <begin position="88"/>
        <end position="279"/>
    </location>
</feature>
<feature type="transmembrane region" description="Helical" evidence="9">
    <location>
        <begin position="256"/>
        <end position="279"/>
    </location>
</feature>
<reference evidence="12" key="1">
    <citation type="submission" date="2022-09" db="EMBL/GenBank/DDBJ databases">
        <title>Rhodovastum sp. nov. RN2-1 isolated from soil in Seongnam, South Korea.</title>
        <authorList>
            <person name="Le N.T."/>
        </authorList>
    </citation>
    <scope>NUCLEOTIDE SEQUENCE</scope>
    <source>
        <strain evidence="12">RN2-1</strain>
    </source>
</reference>
<protein>
    <recommendedName>
        <fullName evidence="3 10">sn-glycerol-3-phosphate transport system permease protein UgpE</fullName>
    </recommendedName>
</protein>
<dbReference type="CDD" id="cd06261">
    <property type="entry name" value="TM_PBP2"/>
    <property type="match status" value="1"/>
</dbReference>
<dbReference type="Proteomes" id="UP001165679">
    <property type="component" value="Unassembled WGS sequence"/>
</dbReference>
<dbReference type="AlphaFoldDB" id="A0AA41YNU6"/>
<evidence type="ECO:0000256" key="5">
    <source>
        <dbReference type="ARBA" id="ARBA00022475"/>
    </source>
</evidence>
<dbReference type="RefSeq" id="WP_264714899.1">
    <property type="nucleotide sequence ID" value="NZ_JAPDNT010000016.1"/>
</dbReference>
<dbReference type="PANTHER" id="PTHR43744:SF8">
    <property type="entry name" value="SN-GLYCEROL-3-PHOSPHATE TRANSPORT SYSTEM PERMEASE PROTEIN UGPE"/>
    <property type="match status" value="1"/>
</dbReference>
<accession>A0AA41YNU6</accession>
<dbReference type="PANTHER" id="PTHR43744">
    <property type="entry name" value="ABC TRANSPORTER PERMEASE PROTEIN MG189-RELATED-RELATED"/>
    <property type="match status" value="1"/>
</dbReference>
<evidence type="ECO:0000313" key="12">
    <source>
        <dbReference type="EMBL" id="MCW3476145.1"/>
    </source>
</evidence>
<dbReference type="GO" id="GO:0005886">
    <property type="term" value="C:plasma membrane"/>
    <property type="evidence" value="ECO:0007669"/>
    <property type="project" value="UniProtKB-SubCell"/>
</dbReference>
<comment type="function">
    <text evidence="10">Part of the ABC transporter complex UgpBAEC involved in sn-glycerol-3-phosphate (G3P) import. Probably responsible for the translocation of the substrate across the membrane.</text>
</comment>
<comment type="subcellular location">
    <subcellularLocation>
        <location evidence="10">Cell inner membrane</location>
        <topology evidence="10">Multi-pass membrane protein</topology>
    </subcellularLocation>
    <subcellularLocation>
        <location evidence="1 9">Cell membrane</location>
        <topology evidence="1 9">Multi-pass membrane protein</topology>
    </subcellularLocation>
</comment>
<name>A0AA41YNU6_9PROT</name>
<dbReference type="InterPro" id="IPR000515">
    <property type="entry name" value="MetI-like"/>
</dbReference>
<proteinExistence type="inferred from homology"/>
<evidence type="ECO:0000256" key="9">
    <source>
        <dbReference type="RuleBase" id="RU363032"/>
    </source>
</evidence>
<keyword evidence="13" id="KW-1185">Reference proteome</keyword>
<dbReference type="Gene3D" id="1.10.3720.10">
    <property type="entry name" value="MetI-like"/>
    <property type="match status" value="1"/>
</dbReference>